<evidence type="ECO:0000259" key="1">
    <source>
        <dbReference type="Pfam" id="PF17782"/>
    </source>
</evidence>
<organism evidence="2">
    <name type="scientific">bioreactor metagenome</name>
    <dbReference type="NCBI Taxonomy" id="1076179"/>
    <lineage>
        <taxon>unclassified sequences</taxon>
        <taxon>metagenomes</taxon>
        <taxon>ecological metagenomes</taxon>
    </lineage>
</organism>
<proteinExistence type="predicted"/>
<dbReference type="Gene3D" id="1.10.10.10">
    <property type="entry name" value="Winged helix-like DNA-binding domain superfamily/Winged helix DNA-binding domain"/>
    <property type="match status" value="1"/>
</dbReference>
<evidence type="ECO:0000313" key="2">
    <source>
        <dbReference type="EMBL" id="MPN24064.1"/>
    </source>
</evidence>
<dbReference type="EMBL" id="VSSQ01072769">
    <property type="protein sequence ID" value="MPN24064.1"/>
    <property type="molecule type" value="Genomic_DNA"/>
</dbReference>
<feature type="domain" description="DprA winged helix" evidence="1">
    <location>
        <begin position="58"/>
        <end position="109"/>
    </location>
</feature>
<reference evidence="2" key="1">
    <citation type="submission" date="2019-08" db="EMBL/GenBank/DDBJ databases">
        <authorList>
            <person name="Kucharzyk K."/>
            <person name="Murdoch R.W."/>
            <person name="Higgins S."/>
            <person name="Loffler F."/>
        </authorList>
    </citation>
    <scope>NUCLEOTIDE SEQUENCE</scope>
</reference>
<dbReference type="Pfam" id="PF17782">
    <property type="entry name" value="WHD_DprA"/>
    <property type="match status" value="1"/>
</dbReference>
<dbReference type="Gene3D" id="3.40.50.450">
    <property type="match status" value="1"/>
</dbReference>
<sequence>MFAIPGRIGDVMSVGPNAMIAHGEAKPVFSAEDILGEFACLHVAAEPRPEVKRVAFSSLSQPQQAICRLLEQGEMSFDELCETLGLPIGTLNSCLTELQFLGIMKQLPGRWYVLDTCQTVLSTE</sequence>
<name>A0A645GJH2_9ZZZZ</name>
<dbReference type="AlphaFoldDB" id="A0A645GJH2"/>
<gene>
    <name evidence="2" type="ORF">SDC9_171458</name>
</gene>
<dbReference type="InterPro" id="IPR036388">
    <property type="entry name" value="WH-like_DNA-bd_sf"/>
</dbReference>
<accession>A0A645GJH2</accession>
<protein>
    <recommendedName>
        <fullName evidence="1">DprA winged helix domain-containing protein</fullName>
    </recommendedName>
</protein>
<dbReference type="InterPro" id="IPR041614">
    <property type="entry name" value="DprA_WH"/>
</dbReference>
<comment type="caution">
    <text evidence="2">The sequence shown here is derived from an EMBL/GenBank/DDBJ whole genome shotgun (WGS) entry which is preliminary data.</text>
</comment>